<accession>A0ABT7MVU8</accession>
<protein>
    <submittedName>
        <fullName evidence="1">Uncharacterized protein</fullName>
    </submittedName>
</protein>
<dbReference type="Proteomes" id="UP001235064">
    <property type="component" value="Unassembled WGS sequence"/>
</dbReference>
<name>A0ABT7MVU8_9MICO</name>
<evidence type="ECO:0000313" key="2">
    <source>
        <dbReference type="Proteomes" id="UP001235064"/>
    </source>
</evidence>
<organism evidence="1 2">
    <name type="scientific">Microbacterium candidum</name>
    <dbReference type="NCBI Taxonomy" id="3041922"/>
    <lineage>
        <taxon>Bacteria</taxon>
        <taxon>Bacillati</taxon>
        <taxon>Actinomycetota</taxon>
        <taxon>Actinomycetes</taxon>
        <taxon>Micrococcales</taxon>
        <taxon>Microbacteriaceae</taxon>
        <taxon>Microbacterium</taxon>
    </lineage>
</organism>
<keyword evidence="2" id="KW-1185">Reference proteome</keyword>
<proteinExistence type="predicted"/>
<dbReference type="RefSeq" id="WP_286287043.1">
    <property type="nucleotide sequence ID" value="NZ_JASXSZ010000001.1"/>
</dbReference>
<dbReference type="EMBL" id="JASXSZ010000001">
    <property type="protein sequence ID" value="MDL9978538.1"/>
    <property type="molecule type" value="Genomic_DNA"/>
</dbReference>
<comment type="caution">
    <text evidence="1">The sequence shown here is derived from an EMBL/GenBank/DDBJ whole genome shotgun (WGS) entry which is preliminary data.</text>
</comment>
<reference evidence="1 2" key="1">
    <citation type="submission" date="2023-06" db="EMBL/GenBank/DDBJ databases">
        <title>Microbacterium sp. nov., isolated from a waste landfill.</title>
        <authorList>
            <person name="Wen W."/>
        </authorList>
    </citation>
    <scope>NUCLEOTIDE SEQUENCE [LARGE SCALE GENOMIC DNA]</scope>
    <source>
        <strain evidence="1 2">ASV49</strain>
    </source>
</reference>
<sequence>MFGYDQDIVGPVPWAELIRARTADQVQRAVLVAVSRGAARIGVAPVRAELQRAAGAAMARLELGGREAGGQEMAGAELLGLAADYEGTCPPTIDEIIAAILRHHGYPPPPPPPEWLTAEEVSMVAAMSRFADAAGLKGVAEVARGAVENSAG</sequence>
<gene>
    <name evidence="1" type="ORF">QSV35_04265</name>
</gene>
<evidence type="ECO:0000313" key="1">
    <source>
        <dbReference type="EMBL" id="MDL9978538.1"/>
    </source>
</evidence>